<dbReference type="STRING" id="679197.HMPREF9336_01513"/>
<gene>
    <name evidence="1" type="ORF">HMPREF9336_01513</name>
</gene>
<accession>E5XPU1</accession>
<evidence type="ECO:0000313" key="2">
    <source>
        <dbReference type="Proteomes" id="UP000004816"/>
    </source>
</evidence>
<dbReference type="eggNOG" id="COG2050">
    <property type="taxonomic scope" value="Bacteria"/>
</dbReference>
<dbReference type="Gene3D" id="3.10.129.10">
    <property type="entry name" value="Hotdog Thioesterase"/>
    <property type="match status" value="1"/>
</dbReference>
<dbReference type="AlphaFoldDB" id="E5XPU1"/>
<sequence>MALFKSKPVASKNELALRSTLVGKAWLRLGGTLLGRIAFSAAFALKAPYFATITPYVRKVEPGRAEISAPSWFFTHNHIGTFHAIASCNAAEAAMGLVMEASTPSTHRWLPKGMTVNYLKIVKGGVRATASLPENFDFSAITEGTDVPVAISIIDAEGNEVVNGTITTWVSPKPPRG</sequence>
<comment type="caution">
    <text evidence="1">The sequence shown here is derived from an EMBL/GenBank/DDBJ whole genome shotgun (WGS) entry which is preliminary data.</text>
</comment>
<dbReference type="OrthoDB" id="793353at2"/>
<dbReference type="Pfam" id="PF14539">
    <property type="entry name" value="DUF4442"/>
    <property type="match status" value="1"/>
</dbReference>
<organism evidence="1 2">
    <name type="scientific">Segniliparus rugosus (strain ATCC BAA-974 / DSM 45345 / CCUG 50838 / CIP 108380 / JCM 13579 / CDC 945)</name>
    <dbReference type="NCBI Taxonomy" id="679197"/>
    <lineage>
        <taxon>Bacteria</taxon>
        <taxon>Bacillati</taxon>
        <taxon>Actinomycetota</taxon>
        <taxon>Actinomycetes</taxon>
        <taxon>Mycobacteriales</taxon>
        <taxon>Segniliparaceae</taxon>
        <taxon>Segniliparus</taxon>
    </lineage>
</organism>
<protein>
    <recommendedName>
        <fullName evidence="3">Thioesterase</fullName>
    </recommendedName>
</protein>
<dbReference type="EMBL" id="ACZI02000001">
    <property type="protein sequence ID" value="EFV13628.1"/>
    <property type="molecule type" value="Genomic_DNA"/>
</dbReference>
<dbReference type="InterPro" id="IPR027961">
    <property type="entry name" value="DUF4442"/>
</dbReference>
<dbReference type="Proteomes" id="UP000004816">
    <property type="component" value="Unassembled WGS sequence"/>
</dbReference>
<dbReference type="InterPro" id="IPR029069">
    <property type="entry name" value="HotDog_dom_sf"/>
</dbReference>
<dbReference type="RefSeq" id="WP_007469111.1">
    <property type="nucleotide sequence ID" value="NZ_KI391953.1"/>
</dbReference>
<evidence type="ECO:0008006" key="3">
    <source>
        <dbReference type="Google" id="ProtNLM"/>
    </source>
</evidence>
<name>E5XPU1_SEGRC</name>
<reference evidence="1 2" key="1">
    <citation type="journal article" date="2011" name="Stand. Genomic Sci.">
        <title>High quality draft genome sequence of Segniliparus rugosus CDC 945(T)= (ATCC BAA-974(T)).</title>
        <authorList>
            <person name="Earl A.M."/>
            <person name="Desjardins C.A."/>
            <person name="Fitzgerald M.G."/>
            <person name="Arachchi H.M."/>
            <person name="Zeng Q."/>
            <person name="Mehta T."/>
            <person name="Griggs A."/>
            <person name="Birren B.W."/>
            <person name="Toney N.C."/>
            <person name="Carr J."/>
            <person name="Posey J."/>
            <person name="Butler W.R."/>
        </authorList>
    </citation>
    <scope>NUCLEOTIDE SEQUENCE [LARGE SCALE GENOMIC DNA]</scope>
    <source>
        <strain evidence="2">ATCC BAA-974 / DSM 45345 / CCUG 50838 / CIP 108380 / JCM 13579 / CDC 945</strain>
    </source>
</reference>
<dbReference type="CDD" id="cd03443">
    <property type="entry name" value="PaaI_thioesterase"/>
    <property type="match status" value="1"/>
</dbReference>
<proteinExistence type="predicted"/>
<dbReference type="HOGENOM" id="CLU_102543_2_1_11"/>
<keyword evidence="2" id="KW-1185">Reference proteome</keyword>
<evidence type="ECO:0000313" key="1">
    <source>
        <dbReference type="EMBL" id="EFV13628.1"/>
    </source>
</evidence>
<dbReference type="SUPFAM" id="SSF54637">
    <property type="entry name" value="Thioesterase/thiol ester dehydrase-isomerase"/>
    <property type="match status" value="1"/>
</dbReference>